<dbReference type="RefSeq" id="WP_002944677.1">
    <property type="nucleotide sequence ID" value="NZ_CP012543.1"/>
</dbReference>
<dbReference type="Pfam" id="PF05489">
    <property type="entry name" value="Phage_tail_X"/>
    <property type="match status" value="1"/>
</dbReference>
<protein>
    <submittedName>
        <fullName evidence="1">Phage tail protein X family protein</fullName>
    </submittedName>
</protein>
<organism evidence="1 2">
    <name type="scientific">Campylobacter rectus</name>
    <name type="common">Wolinella recta</name>
    <dbReference type="NCBI Taxonomy" id="203"/>
    <lineage>
        <taxon>Bacteria</taxon>
        <taxon>Pseudomonadati</taxon>
        <taxon>Campylobacterota</taxon>
        <taxon>Epsilonproteobacteria</taxon>
        <taxon>Campylobacterales</taxon>
        <taxon>Campylobacteraceae</taxon>
        <taxon>Campylobacter</taxon>
    </lineage>
</organism>
<evidence type="ECO:0000313" key="1">
    <source>
        <dbReference type="EMBL" id="QCD47013.1"/>
    </source>
</evidence>
<proteinExistence type="predicted"/>
<accession>A0A6G5QMP5</accession>
<dbReference type="InterPro" id="IPR008861">
    <property type="entry name" value="GpX-like"/>
</dbReference>
<dbReference type="KEGG" id="crx:CRECT_1359"/>
<sequence length="67" mass="7665">MKYLAKDGDTLDMICYKHYNSLNDNVYSQFLRANEHLLGKEKLSGGDVVNLPDIEVKAAVKVTYLWD</sequence>
<reference evidence="1 2" key="1">
    <citation type="submission" date="2016-07" db="EMBL/GenBank/DDBJ databases">
        <title>Comparative genomics of the Campylobacter concisus group.</title>
        <authorList>
            <person name="Miller W.G."/>
            <person name="Yee E."/>
            <person name="Chapman M.H."/>
            <person name="Huynh S."/>
            <person name="Bono J.L."/>
            <person name="On S.L.W."/>
            <person name="StLeger J."/>
            <person name="Foster G."/>
            <person name="Parker C.T."/>
        </authorList>
    </citation>
    <scope>NUCLEOTIDE SEQUENCE [LARGE SCALE GENOMIC DNA]</scope>
    <source>
        <strain evidence="1 2">ATCC 33238</strain>
    </source>
</reference>
<dbReference type="EMBL" id="CP012543">
    <property type="protein sequence ID" value="QCD47013.1"/>
    <property type="molecule type" value="Genomic_DNA"/>
</dbReference>
<dbReference type="AlphaFoldDB" id="A0A6G5QMP5"/>
<name>A0A6G5QMP5_CAMRE</name>
<evidence type="ECO:0000313" key="2">
    <source>
        <dbReference type="Proteomes" id="UP000502377"/>
    </source>
</evidence>
<gene>
    <name evidence="1" type="ORF">CRECT_1359</name>
</gene>
<dbReference type="Proteomes" id="UP000502377">
    <property type="component" value="Chromosome"/>
</dbReference>